<dbReference type="InterPro" id="IPR022038">
    <property type="entry name" value="Ig-like_bact"/>
</dbReference>
<evidence type="ECO:0000313" key="2">
    <source>
        <dbReference type="EMBL" id="RHA01626.1"/>
    </source>
</evidence>
<organism evidence="2 3">
    <name type="scientific">Dorea formicigenerans</name>
    <dbReference type="NCBI Taxonomy" id="39486"/>
    <lineage>
        <taxon>Bacteria</taxon>
        <taxon>Bacillati</taxon>
        <taxon>Bacillota</taxon>
        <taxon>Clostridia</taxon>
        <taxon>Lachnospirales</taxon>
        <taxon>Lachnospiraceae</taxon>
        <taxon>Dorea</taxon>
    </lineage>
</organism>
<sequence>MITKVIGKVDGKEVAFERAEGDLWNTTVPLDLDGMYVVEVTAYDDAENVAFCAKMLLIVDPATLCVQLMPYDYIVEIIQNEYVVDVVHPLHGGRCCCGER</sequence>
<accession>A0A413QMT2</accession>
<gene>
    <name evidence="2" type="ORF">DW957_02165</name>
</gene>
<dbReference type="Pfam" id="PF13754">
    <property type="entry name" value="Big_3_4"/>
    <property type="match status" value="1"/>
</dbReference>
<evidence type="ECO:0000259" key="1">
    <source>
        <dbReference type="Pfam" id="PF13754"/>
    </source>
</evidence>
<protein>
    <recommendedName>
        <fullName evidence="1">Ig-like domain-containing protein</fullName>
    </recommendedName>
</protein>
<dbReference type="Proteomes" id="UP000284962">
    <property type="component" value="Unassembled WGS sequence"/>
</dbReference>
<feature type="domain" description="Ig-like" evidence="1">
    <location>
        <begin position="1"/>
        <end position="89"/>
    </location>
</feature>
<evidence type="ECO:0000313" key="3">
    <source>
        <dbReference type="Proteomes" id="UP000284962"/>
    </source>
</evidence>
<dbReference type="AlphaFoldDB" id="A0A413QMT2"/>
<name>A0A413QMT2_9FIRM</name>
<dbReference type="EMBL" id="QSEW01000002">
    <property type="protein sequence ID" value="RHA01626.1"/>
    <property type="molecule type" value="Genomic_DNA"/>
</dbReference>
<comment type="caution">
    <text evidence="2">The sequence shown here is derived from an EMBL/GenBank/DDBJ whole genome shotgun (WGS) entry which is preliminary data.</text>
</comment>
<reference evidence="2 3" key="1">
    <citation type="submission" date="2018-08" db="EMBL/GenBank/DDBJ databases">
        <title>A genome reference for cultivated species of the human gut microbiota.</title>
        <authorList>
            <person name="Zou Y."/>
            <person name="Xue W."/>
            <person name="Luo G."/>
        </authorList>
    </citation>
    <scope>NUCLEOTIDE SEQUENCE [LARGE SCALE GENOMIC DNA]</scope>
    <source>
        <strain evidence="2 3">AM46-16</strain>
    </source>
</reference>
<proteinExistence type="predicted"/>